<feature type="binding site" evidence="6">
    <location>
        <position position="552"/>
    </location>
    <ligand>
        <name>Mg(2+)</name>
        <dbReference type="ChEBI" id="CHEBI:18420"/>
        <label>1</label>
    </ligand>
</feature>
<dbReference type="Proteomes" id="UP000663854">
    <property type="component" value="Unassembled WGS sequence"/>
</dbReference>
<feature type="binding site" evidence="6">
    <location>
        <position position="789"/>
    </location>
    <ligand>
        <name>Mg(2+)</name>
        <dbReference type="ChEBI" id="CHEBI:18420"/>
        <label>1</label>
    </ligand>
</feature>
<comment type="cofactor">
    <cofactor evidence="6">
        <name>Mg(2+)</name>
        <dbReference type="ChEBI" id="CHEBI:18420"/>
    </cofactor>
    <text evidence="6">Binds 2 magnesium ions per subunit.</text>
</comment>
<dbReference type="GO" id="GO:0016779">
    <property type="term" value="F:nucleotidyltransferase activity"/>
    <property type="evidence" value="ECO:0007669"/>
    <property type="project" value="UniProtKB-KW"/>
</dbReference>
<feature type="binding site" evidence="6">
    <location>
        <position position="788"/>
    </location>
    <ligand>
        <name>Mg(2+)</name>
        <dbReference type="ChEBI" id="CHEBI:18420"/>
        <label>1</label>
    </ligand>
</feature>
<dbReference type="EC" id="2.4.2.31" evidence="7"/>
<feature type="binding site" evidence="6">
    <location>
        <position position="550"/>
    </location>
    <ligand>
        <name>Mg(2+)</name>
        <dbReference type="ChEBI" id="CHEBI:18420"/>
        <label>1</label>
    </ligand>
</feature>
<reference evidence="8" key="1">
    <citation type="submission" date="2021-02" db="EMBL/GenBank/DDBJ databases">
        <authorList>
            <person name="Nowell W R."/>
        </authorList>
    </citation>
    <scope>NUCLEOTIDE SEQUENCE</scope>
</reference>
<evidence type="ECO:0000256" key="3">
    <source>
        <dbReference type="ARBA" id="ARBA00022679"/>
    </source>
</evidence>
<accession>A0A814USP2</accession>
<evidence type="ECO:0000256" key="7">
    <source>
        <dbReference type="RuleBase" id="RU361228"/>
    </source>
</evidence>
<keyword evidence="6" id="KW-0460">Magnesium</keyword>
<dbReference type="SUPFAM" id="SSF56399">
    <property type="entry name" value="ADP-ribosylation"/>
    <property type="match status" value="2"/>
</dbReference>
<keyword evidence="7" id="KW-0521">NADP</keyword>
<feature type="binding site" evidence="6">
    <location>
        <position position="551"/>
    </location>
    <ligand>
        <name>Mg(2+)</name>
        <dbReference type="ChEBI" id="CHEBI:18420"/>
        <label>1</label>
    </ligand>
</feature>
<gene>
    <name evidence="9" type="ORF">JXQ802_LOCUS36811</name>
    <name evidence="8" type="ORF">PYM288_LOCUS23666</name>
</gene>
<keyword evidence="3 7" id="KW-0808">Transferase</keyword>
<evidence type="ECO:0000256" key="5">
    <source>
        <dbReference type="ARBA" id="ARBA00047597"/>
    </source>
</evidence>
<evidence type="ECO:0000313" key="9">
    <source>
        <dbReference type="EMBL" id="CAF1437727.1"/>
    </source>
</evidence>
<proteinExistence type="inferred from homology"/>
<evidence type="ECO:0000313" key="10">
    <source>
        <dbReference type="Proteomes" id="UP000663854"/>
    </source>
</evidence>
<dbReference type="Pfam" id="PF03747">
    <property type="entry name" value="ADP_ribosyl_GH"/>
    <property type="match status" value="1"/>
</dbReference>
<comment type="caution">
    <text evidence="8">The sequence shown here is derived from an EMBL/GenBank/DDBJ whole genome shotgun (WGS) entry which is preliminary data.</text>
</comment>
<evidence type="ECO:0000256" key="2">
    <source>
        <dbReference type="ARBA" id="ARBA00022676"/>
    </source>
</evidence>
<dbReference type="AlphaFoldDB" id="A0A814USP2"/>
<comment type="similarity">
    <text evidence="1 7">Belongs to the Arg-specific ADP-ribosyltransferase family.</text>
</comment>
<evidence type="ECO:0000256" key="1">
    <source>
        <dbReference type="ARBA" id="ARBA00009558"/>
    </source>
</evidence>
<comment type="catalytic activity">
    <reaction evidence="5 7">
        <text>L-arginyl-[protein] + NAD(+) = N(omega)-(ADP-D-ribosyl)-L-arginyl-[protein] + nicotinamide + H(+)</text>
        <dbReference type="Rhea" id="RHEA:19149"/>
        <dbReference type="Rhea" id="RHEA-COMP:10532"/>
        <dbReference type="Rhea" id="RHEA-COMP:15087"/>
        <dbReference type="ChEBI" id="CHEBI:15378"/>
        <dbReference type="ChEBI" id="CHEBI:17154"/>
        <dbReference type="ChEBI" id="CHEBI:29965"/>
        <dbReference type="ChEBI" id="CHEBI:57540"/>
        <dbReference type="ChEBI" id="CHEBI:142554"/>
        <dbReference type="EC" id="2.4.2.31"/>
    </reaction>
</comment>
<keyword evidence="7" id="KW-0520">NAD</keyword>
<dbReference type="GO" id="GO:0046872">
    <property type="term" value="F:metal ion binding"/>
    <property type="evidence" value="ECO:0007669"/>
    <property type="project" value="UniProtKB-KW"/>
</dbReference>
<dbReference type="PANTHER" id="PTHR16222">
    <property type="entry name" value="ADP-RIBOSYLGLYCOHYDROLASE"/>
    <property type="match status" value="1"/>
</dbReference>
<keyword evidence="11" id="KW-1185">Reference proteome</keyword>
<evidence type="ECO:0000256" key="6">
    <source>
        <dbReference type="PIRSR" id="PIRSR605502-1"/>
    </source>
</evidence>
<dbReference type="InterPro" id="IPR005502">
    <property type="entry name" value="Ribosyl_crysJ1"/>
</dbReference>
<protein>
    <recommendedName>
        <fullName evidence="7">NAD(P)(+)--arginine ADP-ribosyltransferase</fullName>
        <ecNumber evidence="7">2.4.2.31</ecNumber>
    </recommendedName>
    <alternativeName>
        <fullName evidence="7">Mono(ADP-ribosyl)transferase</fullName>
    </alternativeName>
</protein>
<dbReference type="PROSITE" id="PS51996">
    <property type="entry name" value="TR_MART"/>
    <property type="match status" value="1"/>
</dbReference>
<feature type="binding site" evidence="6">
    <location>
        <position position="786"/>
    </location>
    <ligand>
        <name>Mg(2+)</name>
        <dbReference type="ChEBI" id="CHEBI:18420"/>
        <label>1</label>
    </ligand>
</feature>
<keyword evidence="2 7" id="KW-0328">Glycosyltransferase</keyword>
<organism evidence="8 10">
    <name type="scientific">Rotaria sordida</name>
    <dbReference type="NCBI Taxonomy" id="392033"/>
    <lineage>
        <taxon>Eukaryota</taxon>
        <taxon>Metazoa</taxon>
        <taxon>Spiralia</taxon>
        <taxon>Gnathifera</taxon>
        <taxon>Rotifera</taxon>
        <taxon>Eurotatoria</taxon>
        <taxon>Bdelloidea</taxon>
        <taxon>Philodinida</taxon>
        <taxon>Philodinidae</taxon>
        <taxon>Rotaria</taxon>
    </lineage>
</organism>
<dbReference type="PANTHER" id="PTHR16222:SF12">
    <property type="entry name" value="ADP-RIBOSYLGLYCOHYDROLASE-RELATED"/>
    <property type="match status" value="1"/>
</dbReference>
<sequence>MIATKLYTSERGTQPLWELLNEALKSDHQEEIEPWLPYLQLFRAEVERLPLYKRGCWRGTNNAIGNKFQVGHTVTWQGISSCSKSLDFILQHCVGTSGTLIKIDVINGRDISNITDDYITQEVILMPGTTLIVKSVKPWAHNSNITFVELEEIVDKKRNEIAQTASKLQASSFIDHDNAPSSKSNHGNFQNTMHANSDHRYTLIHRLTDVDCENRTLKPIESYQNSRNITLEDALKPIRNAIPHLDDYIQKVKRRVNTSFSNSLTIDESAAIYLYTMQLNDISFSRMLNEALRYEDQTEVKNYWFNYLELILSALKKLPSIRGHVYQGVTRRIKENYPKKKIITWWGITSCTQTPDNLVSSLLDKKSTLLNIKILNGKDISTYSCKNNEIEIILLPGTRLRVNNVSYNVNLGIDEIDLEEINDEMLQLDTTSNHTKKRISKDGSSSFGLTRSSHQSCKFKTDKIWLECRFKDPEGTTIIKPDECELNMTEPSGNIDRHILNRIMGSMFGLILGDALGAHVEFRPHSYLLANPVTDLRGGGTWGLEKGQFTDDGSMTLCLANSLVARRGFEPYDQLVRYKWWFRNGYMSSTGTCFDIGESTRKALCIFEDRQKIFAQKHGIPLEEIDFLSDEQLLKEFPIFCSPDEAAGNGVLMRLAPVPLFFYQNPQAAVKFSGISGRITHGDKKAFDACRYYGALIVATMHNADKDQLLSEDFYLSKMKTWFTNNPLDSEIENIAKGSFKKEKGYDSGIRGTGYVVNSLEAALWAFWSTHSFEEGVLAAVNLGDDTDTTAAIYGQLAGAYYGYDKLPQEWINSVYSKCFIECLCKWIAYEGNQLCSKN</sequence>
<dbReference type="InterPro" id="IPR050792">
    <property type="entry name" value="ADP-ribosylglycohydrolase"/>
</dbReference>
<evidence type="ECO:0000313" key="8">
    <source>
        <dbReference type="EMBL" id="CAF1178367.1"/>
    </source>
</evidence>
<name>A0A814USP2_9BILA</name>
<evidence type="ECO:0000313" key="11">
    <source>
        <dbReference type="Proteomes" id="UP000663870"/>
    </source>
</evidence>
<dbReference type="Gene3D" id="3.90.176.10">
    <property type="entry name" value="Toxin ADP-ribosyltransferase, Chain A, domain 1"/>
    <property type="match status" value="2"/>
</dbReference>
<dbReference type="Gene3D" id="1.10.4080.10">
    <property type="entry name" value="ADP-ribosylation/Crystallin J1"/>
    <property type="match status" value="1"/>
</dbReference>
<dbReference type="EMBL" id="CAJNOH010001118">
    <property type="protein sequence ID" value="CAF1178367.1"/>
    <property type="molecule type" value="Genomic_DNA"/>
</dbReference>
<dbReference type="InterPro" id="IPR036705">
    <property type="entry name" value="Ribosyl_crysJ1_sf"/>
</dbReference>
<dbReference type="GO" id="GO:0106274">
    <property type="term" value="F:NAD+-protein-arginine ADP-ribosyltransferase activity"/>
    <property type="evidence" value="ECO:0007669"/>
    <property type="project" value="UniProtKB-EC"/>
</dbReference>
<keyword evidence="6" id="KW-0479">Metal-binding</keyword>
<dbReference type="InterPro" id="IPR000768">
    <property type="entry name" value="ART"/>
</dbReference>
<dbReference type="SUPFAM" id="SSF101478">
    <property type="entry name" value="ADP-ribosylglycohydrolase"/>
    <property type="match status" value="1"/>
</dbReference>
<dbReference type="Pfam" id="PF01129">
    <property type="entry name" value="ART"/>
    <property type="match status" value="1"/>
</dbReference>
<dbReference type="EMBL" id="CAJNOL010001919">
    <property type="protein sequence ID" value="CAF1437727.1"/>
    <property type="molecule type" value="Genomic_DNA"/>
</dbReference>
<keyword evidence="4" id="KW-0548">Nucleotidyltransferase</keyword>
<dbReference type="Proteomes" id="UP000663870">
    <property type="component" value="Unassembled WGS sequence"/>
</dbReference>
<evidence type="ECO:0000256" key="4">
    <source>
        <dbReference type="ARBA" id="ARBA00022695"/>
    </source>
</evidence>